<sequence>MMTRNLAVRVVLALMLACCVGLAGAAPGKVGVVSFENSGAKAAQADFLYGLAQLHNFEYDSAAEAFRRAQKTDPGFAMAYWGEAMTYNHPVWFQQNQAAARAALARLAPTPEERQAKARTAREKDYLHAVEILYGEGSKHERDRRYAQAMEALHARYPADVDATCFYALALLGTSDAGRHLPTYMRSAALMQEVFEHHPQHPGAAHYLIHSVDDAVHAPLGLRAARAYGKIAPEADHAQHMTAHIYLALGMWDETVRANEIALQVRYKQMLAKDAKARAPACGHYIIWLSYANVQQGRMDDARGIIENCAARLRGANLASATPEQRQNYENSLAGLAQMRSRYIIDGADAQDPIADLAPLMAQHKEAAMVWAVTDAWMALRSAAAQAEAADAAVARAREAIGAAQSFKPDDVDVAPEHARYRIPAIEMAMLDGQLALRKGDRNRALALFRQAAQQEQSLEMDFGPPVLVQPANELLGAALLELKQPAEARKAFDAANALAPGRRAVRQGLAAADAMPAGAPSTTVAGTR</sequence>
<proteinExistence type="predicted"/>
<evidence type="ECO:0000256" key="2">
    <source>
        <dbReference type="SAM" id="SignalP"/>
    </source>
</evidence>
<dbReference type="Proteomes" id="UP000472320">
    <property type="component" value="Unassembled WGS sequence"/>
</dbReference>
<feature type="chain" id="PRO_5026668459" description="Tetratricopeptide repeat protein" evidence="2">
    <location>
        <begin position="26"/>
        <end position="529"/>
    </location>
</feature>
<evidence type="ECO:0000313" key="4">
    <source>
        <dbReference type="Proteomes" id="UP000472320"/>
    </source>
</evidence>
<dbReference type="Gene3D" id="1.25.40.10">
    <property type="entry name" value="Tetratricopeptide repeat domain"/>
    <property type="match status" value="2"/>
</dbReference>
<evidence type="ECO:0008006" key="5">
    <source>
        <dbReference type="Google" id="ProtNLM"/>
    </source>
</evidence>
<keyword evidence="2" id="KW-0732">Signal</keyword>
<organism evidence="3 4">
    <name type="scientific">Massilia eburnea</name>
    <dbReference type="NCBI Taxonomy" id="1776165"/>
    <lineage>
        <taxon>Bacteria</taxon>
        <taxon>Pseudomonadati</taxon>
        <taxon>Pseudomonadota</taxon>
        <taxon>Betaproteobacteria</taxon>
        <taxon>Burkholderiales</taxon>
        <taxon>Oxalobacteraceae</taxon>
        <taxon>Telluria group</taxon>
        <taxon>Massilia</taxon>
    </lineage>
</organism>
<dbReference type="InterPro" id="IPR011990">
    <property type="entry name" value="TPR-like_helical_dom_sf"/>
</dbReference>
<dbReference type="InterPro" id="IPR019734">
    <property type="entry name" value="TPR_rpt"/>
</dbReference>
<dbReference type="PROSITE" id="PS50005">
    <property type="entry name" value="TPR"/>
    <property type="match status" value="1"/>
</dbReference>
<dbReference type="EMBL" id="WNKX01000005">
    <property type="protein sequence ID" value="MTW10569.1"/>
    <property type="molecule type" value="Genomic_DNA"/>
</dbReference>
<dbReference type="OrthoDB" id="9778494at2"/>
<gene>
    <name evidence="3" type="ORF">GM658_08120</name>
</gene>
<feature type="signal peptide" evidence="2">
    <location>
        <begin position="1"/>
        <end position="25"/>
    </location>
</feature>
<dbReference type="PANTHER" id="PTHR45588">
    <property type="entry name" value="TPR DOMAIN-CONTAINING PROTEIN"/>
    <property type="match status" value="1"/>
</dbReference>
<reference evidence="3 4" key="1">
    <citation type="submission" date="2019-11" db="EMBL/GenBank/DDBJ databases">
        <title>Type strains purchased from KCTC, JCM and DSMZ.</title>
        <authorList>
            <person name="Lu H."/>
        </authorList>
    </citation>
    <scope>NUCLEOTIDE SEQUENCE [LARGE SCALE GENOMIC DNA]</scope>
    <source>
        <strain evidence="3 4">JCM 31587</strain>
    </source>
</reference>
<evidence type="ECO:0000256" key="1">
    <source>
        <dbReference type="PROSITE-ProRule" id="PRU00339"/>
    </source>
</evidence>
<dbReference type="PANTHER" id="PTHR45588:SF1">
    <property type="entry name" value="WW DOMAIN-CONTAINING PROTEIN"/>
    <property type="match status" value="1"/>
</dbReference>
<dbReference type="AlphaFoldDB" id="A0A6L6QEF7"/>
<dbReference type="SUPFAM" id="SSF48452">
    <property type="entry name" value="TPR-like"/>
    <property type="match status" value="2"/>
</dbReference>
<accession>A0A6L6QEF7</accession>
<keyword evidence="1" id="KW-0802">TPR repeat</keyword>
<keyword evidence="4" id="KW-1185">Reference proteome</keyword>
<evidence type="ECO:0000313" key="3">
    <source>
        <dbReference type="EMBL" id="MTW10569.1"/>
    </source>
</evidence>
<dbReference type="RefSeq" id="WP_155453516.1">
    <property type="nucleotide sequence ID" value="NZ_WNKX01000005.1"/>
</dbReference>
<name>A0A6L6QEF7_9BURK</name>
<protein>
    <recommendedName>
        <fullName evidence="5">Tetratricopeptide repeat protein</fullName>
    </recommendedName>
</protein>
<feature type="repeat" description="TPR" evidence="1">
    <location>
        <begin position="43"/>
        <end position="76"/>
    </location>
</feature>
<comment type="caution">
    <text evidence="3">The sequence shown here is derived from an EMBL/GenBank/DDBJ whole genome shotgun (WGS) entry which is preliminary data.</text>
</comment>